<organism evidence="2 3">
    <name type="scientific">Helianthus annuus</name>
    <name type="common">Common sunflower</name>
    <dbReference type="NCBI Taxonomy" id="4232"/>
    <lineage>
        <taxon>Eukaryota</taxon>
        <taxon>Viridiplantae</taxon>
        <taxon>Streptophyta</taxon>
        <taxon>Embryophyta</taxon>
        <taxon>Tracheophyta</taxon>
        <taxon>Spermatophyta</taxon>
        <taxon>Magnoliopsida</taxon>
        <taxon>eudicotyledons</taxon>
        <taxon>Gunneridae</taxon>
        <taxon>Pentapetalae</taxon>
        <taxon>asterids</taxon>
        <taxon>campanulids</taxon>
        <taxon>Asterales</taxon>
        <taxon>Asteraceae</taxon>
        <taxon>Asteroideae</taxon>
        <taxon>Heliantheae alliance</taxon>
        <taxon>Heliantheae</taxon>
        <taxon>Helianthus</taxon>
    </lineage>
</organism>
<name>A0A251TFQ6_HELAN</name>
<feature type="region of interest" description="Disordered" evidence="1">
    <location>
        <begin position="47"/>
        <end position="66"/>
    </location>
</feature>
<evidence type="ECO:0000256" key="1">
    <source>
        <dbReference type="SAM" id="MobiDB-lite"/>
    </source>
</evidence>
<accession>A0A251TFQ6</accession>
<gene>
    <name evidence="2" type="ORF">HannXRQ_Chr11g0345851</name>
</gene>
<sequence length="66" mass="7435">MSKRLAHSLSVLPANERLNSTMVRANEHRKMELKIWHGMACFPLHKSPGSSRVRGNVTLSWTSHGP</sequence>
<dbReference type="InParanoid" id="A0A251TFQ6"/>
<dbReference type="Proteomes" id="UP000215914">
    <property type="component" value="Chromosome 11"/>
</dbReference>
<dbReference type="EMBL" id="CM007900">
    <property type="protein sequence ID" value="OTG08811.1"/>
    <property type="molecule type" value="Genomic_DNA"/>
</dbReference>
<dbReference type="AlphaFoldDB" id="A0A251TFQ6"/>
<proteinExistence type="predicted"/>
<evidence type="ECO:0000313" key="2">
    <source>
        <dbReference type="EMBL" id="OTG08811.1"/>
    </source>
</evidence>
<keyword evidence="3" id="KW-1185">Reference proteome</keyword>
<reference evidence="3" key="1">
    <citation type="journal article" date="2017" name="Nature">
        <title>The sunflower genome provides insights into oil metabolism, flowering and Asterid evolution.</title>
        <authorList>
            <person name="Badouin H."/>
            <person name="Gouzy J."/>
            <person name="Grassa C.J."/>
            <person name="Murat F."/>
            <person name="Staton S.E."/>
            <person name="Cottret L."/>
            <person name="Lelandais-Briere C."/>
            <person name="Owens G.L."/>
            <person name="Carrere S."/>
            <person name="Mayjonade B."/>
            <person name="Legrand L."/>
            <person name="Gill N."/>
            <person name="Kane N.C."/>
            <person name="Bowers J.E."/>
            <person name="Hubner S."/>
            <person name="Bellec A."/>
            <person name="Berard A."/>
            <person name="Berges H."/>
            <person name="Blanchet N."/>
            <person name="Boniface M.C."/>
            <person name="Brunel D."/>
            <person name="Catrice O."/>
            <person name="Chaidir N."/>
            <person name="Claudel C."/>
            <person name="Donnadieu C."/>
            <person name="Faraut T."/>
            <person name="Fievet G."/>
            <person name="Helmstetter N."/>
            <person name="King M."/>
            <person name="Knapp S.J."/>
            <person name="Lai Z."/>
            <person name="Le Paslier M.C."/>
            <person name="Lippi Y."/>
            <person name="Lorenzon L."/>
            <person name="Mandel J.R."/>
            <person name="Marage G."/>
            <person name="Marchand G."/>
            <person name="Marquand E."/>
            <person name="Bret-Mestries E."/>
            <person name="Morien E."/>
            <person name="Nambeesan S."/>
            <person name="Nguyen T."/>
            <person name="Pegot-Espagnet P."/>
            <person name="Pouilly N."/>
            <person name="Raftis F."/>
            <person name="Sallet E."/>
            <person name="Schiex T."/>
            <person name="Thomas J."/>
            <person name="Vandecasteele C."/>
            <person name="Vares D."/>
            <person name="Vear F."/>
            <person name="Vautrin S."/>
            <person name="Crespi M."/>
            <person name="Mangin B."/>
            <person name="Burke J.M."/>
            <person name="Salse J."/>
            <person name="Munos S."/>
            <person name="Vincourt P."/>
            <person name="Rieseberg L.H."/>
            <person name="Langlade N.B."/>
        </authorList>
    </citation>
    <scope>NUCLEOTIDE SEQUENCE [LARGE SCALE GENOMIC DNA]</scope>
    <source>
        <strain evidence="3">cv. SF193</strain>
    </source>
</reference>
<protein>
    <submittedName>
        <fullName evidence="2">Uncharacterized protein</fullName>
    </submittedName>
</protein>
<evidence type="ECO:0000313" key="3">
    <source>
        <dbReference type="Proteomes" id="UP000215914"/>
    </source>
</evidence>
<feature type="compositionally biased region" description="Polar residues" evidence="1">
    <location>
        <begin position="57"/>
        <end position="66"/>
    </location>
</feature>